<sequence>MRLLNSTSLELSEFYDTEIPPYAILSHTWGTGEVTLQDIQRPDVQSKAGFSKIMGCCNQAKLDGIEWVWIDTCCIDKTSSAELSEAINSMYAWYKDSEVCYAFLADVPPLDPFFPKDAFEKARWFKRGWCLQELIAPRKIEFYAKDWTEIGTKWSLHSQIERITGIPADFLLQNTALANYTAAQKMSWASERRTTRREDEAYCLLGIFGISMPLLYGEGRRAFYRLQEEMMKQTEDYSLFLW</sequence>
<dbReference type="EMBL" id="KZ613946">
    <property type="protein sequence ID" value="PMD39496.1"/>
    <property type="molecule type" value="Genomic_DNA"/>
</dbReference>
<gene>
    <name evidence="2" type="ORF">L207DRAFT_384540</name>
</gene>
<evidence type="ECO:0000313" key="3">
    <source>
        <dbReference type="Proteomes" id="UP000235786"/>
    </source>
</evidence>
<feature type="non-terminal residue" evidence="2">
    <location>
        <position position="242"/>
    </location>
</feature>
<dbReference type="STRING" id="1149755.A0A2J6RLV1"/>
<dbReference type="PANTHER" id="PTHR10622">
    <property type="entry name" value="HET DOMAIN-CONTAINING PROTEIN"/>
    <property type="match status" value="1"/>
</dbReference>
<accession>A0A2J6RLV1</accession>
<dbReference type="InterPro" id="IPR010730">
    <property type="entry name" value="HET"/>
</dbReference>
<dbReference type="Proteomes" id="UP000235786">
    <property type="component" value="Unassembled WGS sequence"/>
</dbReference>
<name>A0A2J6RLV1_HYAVF</name>
<proteinExistence type="predicted"/>
<feature type="domain" description="Heterokaryon incompatibility" evidence="1">
    <location>
        <begin position="22"/>
        <end position="105"/>
    </location>
</feature>
<dbReference type="AlphaFoldDB" id="A0A2J6RLV1"/>
<reference evidence="2 3" key="1">
    <citation type="submission" date="2016-04" db="EMBL/GenBank/DDBJ databases">
        <title>A degradative enzymes factory behind the ericoid mycorrhizal symbiosis.</title>
        <authorList>
            <consortium name="DOE Joint Genome Institute"/>
            <person name="Martino E."/>
            <person name="Morin E."/>
            <person name="Grelet G."/>
            <person name="Kuo A."/>
            <person name="Kohler A."/>
            <person name="Daghino S."/>
            <person name="Barry K."/>
            <person name="Choi C."/>
            <person name="Cichocki N."/>
            <person name="Clum A."/>
            <person name="Copeland A."/>
            <person name="Hainaut M."/>
            <person name="Haridas S."/>
            <person name="Labutti K."/>
            <person name="Lindquist E."/>
            <person name="Lipzen A."/>
            <person name="Khouja H.-R."/>
            <person name="Murat C."/>
            <person name="Ohm R."/>
            <person name="Olson A."/>
            <person name="Spatafora J."/>
            <person name="Veneault-Fourrey C."/>
            <person name="Henrissat B."/>
            <person name="Grigoriev I."/>
            <person name="Martin F."/>
            <person name="Perotto S."/>
        </authorList>
    </citation>
    <scope>NUCLEOTIDE SEQUENCE [LARGE SCALE GENOMIC DNA]</scope>
    <source>
        <strain evidence="2 3">F</strain>
    </source>
</reference>
<dbReference type="PANTHER" id="PTHR10622:SF10">
    <property type="entry name" value="HET DOMAIN-CONTAINING PROTEIN"/>
    <property type="match status" value="1"/>
</dbReference>
<protein>
    <submittedName>
        <fullName evidence="2">HET-domain-containing protein</fullName>
    </submittedName>
</protein>
<dbReference type="Pfam" id="PF06985">
    <property type="entry name" value="HET"/>
    <property type="match status" value="1"/>
</dbReference>
<evidence type="ECO:0000313" key="2">
    <source>
        <dbReference type="EMBL" id="PMD39496.1"/>
    </source>
</evidence>
<keyword evidence="3" id="KW-1185">Reference proteome</keyword>
<evidence type="ECO:0000259" key="1">
    <source>
        <dbReference type="Pfam" id="PF06985"/>
    </source>
</evidence>
<dbReference type="OrthoDB" id="20872at2759"/>
<organism evidence="2 3">
    <name type="scientific">Hyaloscypha variabilis (strain UAMH 11265 / GT02V1 / F)</name>
    <name type="common">Meliniomyces variabilis</name>
    <dbReference type="NCBI Taxonomy" id="1149755"/>
    <lineage>
        <taxon>Eukaryota</taxon>
        <taxon>Fungi</taxon>
        <taxon>Dikarya</taxon>
        <taxon>Ascomycota</taxon>
        <taxon>Pezizomycotina</taxon>
        <taxon>Leotiomycetes</taxon>
        <taxon>Helotiales</taxon>
        <taxon>Hyaloscyphaceae</taxon>
        <taxon>Hyaloscypha</taxon>
        <taxon>Hyaloscypha variabilis</taxon>
    </lineage>
</organism>